<dbReference type="RefSeq" id="WP_217327139.1">
    <property type="nucleotide sequence ID" value="NZ_JAHOEK010000059.1"/>
</dbReference>
<proteinExistence type="predicted"/>
<evidence type="ECO:0000256" key="1">
    <source>
        <dbReference type="SAM" id="MobiDB-lite"/>
    </source>
</evidence>
<evidence type="ECO:0000313" key="4">
    <source>
        <dbReference type="Proteomes" id="UP001196316"/>
    </source>
</evidence>
<feature type="region of interest" description="Disordered" evidence="1">
    <location>
        <begin position="352"/>
        <end position="371"/>
    </location>
</feature>
<dbReference type="Proteomes" id="UP001196316">
    <property type="component" value="Unassembled WGS sequence"/>
</dbReference>
<dbReference type="AlphaFoldDB" id="A0AAW4NKB1"/>
<evidence type="ECO:0000313" key="3">
    <source>
        <dbReference type="EMBL" id="MBV3409511.1"/>
    </source>
</evidence>
<dbReference type="EMBL" id="JAHOEP010000060">
    <property type="protein sequence ID" value="MBV3409511.1"/>
    <property type="molecule type" value="Genomic_DNA"/>
</dbReference>
<reference evidence="3" key="1">
    <citation type="submission" date="2021-06" db="EMBL/GenBank/DDBJ databases">
        <title>Collection of gut derived symbiotic bacterial strains cultured from healthy donors.</title>
        <authorList>
            <person name="Lin H."/>
            <person name="Littmann E."/>
            <person name="Pamer E.G."/>
        </authorList>
    </citation>
    <scope>NUCLEOTIDE SEQUENCE</scope>
    <source>
        <strain evidence="3">MSK.21.60</strain>
    </source>
</reference>
<dbReference type="PANTHER" id="PTHR37291">
    <property type="entry name" value="5-METHYLCYTOSINE-SPECIFIC RESTRICTION ENZYME B"/>
    <property type="match status" value="1"/>
</dbReference>
<evidence type="ECO:0000259" key="2">
    <source>
        <dbReference type="Pfam" id="PF07728"/>
    </source>
</evidence>
<dbReference type="Pfam" id="PF07728">
    <property type="entry name" value="AAA_5"/>
    <property type="match status" value="1"/>
</dbReference>
<dbReference type="InterPro" id="IPR052934">
    <property type="entry name" value="Methyl-DNA_Rec/Restrict_Enz"/>
</dbReference>
<comment type="caution">
    <text evidence="3">The sequence shown here is derived from an EMBL/GenBank/DDBJ whole genome shotgun (WGS) entry which is preliminary data.</text>
</comment>
<dbReference type="PANTHER" id="PTHR37291:SF1">
    <property type="entry name" value="TYPE IV METHYL-DIRECTED RESTRICTION ENZYME ECOKMCRB SUBUNIT"/>
    <property type="match status" value="1"/>
</dbReference>
<feature type="compositionally biased region" description="Acidic residues" evidence="1">
    <location>
        <begin position="353"/>
        <end position="366"/>
    </location>
</feature>
<dbReference type="GO" id="GO:0005524">
    <property type="term" value="F:ATP binding"/>
    <property type="evidence" value="ECO:0007669"/>
    <property type="project" value="InterPro"/>
</dbReference>
<dbReference type="InterPro" id="IPR011704">
    <property type="entry name" value="ATPase_dyneun-rel_AAA"/>
</dbReference>
<organism evidence="3 4">
    <name type="scientific">Segatella copri</name>
    <dbReference type="NCBI Taxonomy" id="165179"/>
    <lineage>
        <taxon>Bacteria</taxon>
        <taxon>Pseudomonadati</taxon>
        <taxon>Bacteroidota</taxon>
        <taxon>Bacteroidia</taxon>
        <taxon>Bacteroidales</taxon>
        <taxon>Prevotellaceae</taxon>
        <taxon>Segatella</taxon>
    </lineage>
</organism>
<gene>
    <name evidence="3" type="ORF">KSW80_14100</name>
</gene>
<name>A0AAW4NKB1_9BACT</name>
<accession>A0AAW4NKB1</accession>
<feature type="domain" description="ATPase dynein-related AAA" evidence="2">
    <location>
        <begin position="11"/>
        <end position="224"/>
    </location>
</feature>
<sequence>MRKSDIPLQQIFYGAPGTGKSHAINELTAGKDVIRTTFHPDTDYSTFVGAYKPTTKSVPVTTVIGTNAVPVKLNGKEMMEDKIVYEYVSQAFLQAYVAAWRKYSDAQEGEEPTDEFLVIEEINRGNCAQIFGDLFQLLDRGDEGFSEYPIKADSDMKKLLEKEFEGLEIKNKEGINALFNGGKDIVAEVLAGDVLLLPNNLYIWATMNTSDQSLFPIDSAFKRRWDWNYVPISDAGKKWMIEVNGAQYDWWKFLEAINDKVYHATYSEDKKLGYFFCKAKDGVISADKFVSKVIFYLWNDVFKDSEFEGDTFKDEDGEKLSFDKFYSVENNQVKVNGTKIVKFLSNLNLSPDSEADEDNSEEGFENEGDKKLPKTSKVFSVEFPDGTVINENNKFDTYHKTLSKIGIEQVEKIAAEMKYHRLHTPLVTKSKYEAILNKPEYSYIQEGDCFIVKGINNITMYRMVMLLDNRLDLQLKVCYE</sequence>
<protein>
    <submittedName>
        <fullName evidence="3">AAA family ATPase</fullName>
    </submittedName>
</protein>
<dbReference type="GO" id="GO:0016887">
    <property type="term" value="F:ATP hydrolysis activity"/>
    <property type="evidence" value="ECO:0007669"/>
    <property type="project" value="InterPro"/>
</dbReference>